<evidence type="ECO:0000313" key="16">
    <source>
        <dbReference type="Proteomes" id="UP000261540"/>
    </source>
</evidence>
<keyword evidence="7 12" id="KW-0539">Nucleus</keyword>
<dbReference type="GeneTree" id="ENSGT00950000183093"/>
<dbReference type="CDD" id="cd00086">
    <property type="entry name" value="homeodomain"/>
    <property type="match status" value="1"/>
</dbReference>
<dbReference type="PRINTS" id="PR00024">
    <property type="entry name" value="HOMEOBOX"/>
</dbReference>
<dbReference type="Gene3D" id="1.10.10.60">
    <property type="entry name" value="Homeodomain-like"/>
    <property type="match status" value="1"/>
</dbReference>
<dbReference type="Ensembl" id="ENSPKIT00000019541.1">
    <property type="protein sequence ID" value="ENSPKIP00000038548.1"/>
    <property type="gene ID" value="ENSPKIG00000016272.1"/>
</dbReference>
<evidence type="ECO:0000256" key="12">
    <source>
        <dbReference type="PROSITE-ProRule" id="PRU00108"/>
    </source>
</evidence>
<accession>A0A3B3T7V7</accession>
<evidence type="ECO:0000256" key="2">
    <source>
        <dbReference type="ARBA" id="ARBA00022782"/>
    </source>
</evidence>
<evidence type="ECO:0000256" key="10">
    <source>
        <dbReference type="ARBA" id="ARBA00070859"/>
    </source>
</evidence>
<evidence type="ECO:0000256" key="4">
    <source>
        <dbReference type="ARBA" id="ARBA00023125"/>
    </source>
</evidence>
<dbReference type="PANTHER" id="PTHR46808:SF1">
    <property type="entry name" value="H2.0-LIKE HOMEOBOX PROTEIN"/>
    <property type="match status" value="1"/>
</dbReference>
<dbReference type="FunFam" id="1.10.10.60:FF:000249">
    <property type="entry name" value="H2.0-like homeobox protein"/>
    <property type="match status" value="1"/>
</dbReference>
<comment type="function">
    <text evidence="9">Transcription factor required for TBX21/T-bet-dependent maturation of Th1 cells as well as maintenance of Th1-specific gene expression. Involved in embryogenesis and hematopoiesis.</text>
</comment>
<evidence type="ECO:0000256" key="6">
    <source>
        <dbReference type="ARBA" id="ARBA00023163"/>
    </source>
</evidence>
<dbReference type="InterPro" id="IPR020479">
    <property type="entry name" value="HD_metazoa"/>
</dbReference>
<keyword evidence="2" id="KW-0221">Differentiation</keyword>
<dbReference type="SUPFAM" id="SSF46689">
    <property type="entry name" value="Homeodomain-like"/>
    <property type="match status" value="1"/>
</dbReference>
<dbReference type="Proteomes" id="UP000261540">
    <property type="component" value="Unplaced"/>
</dbReference>
<feature type="domain" description="Homeobox" evidence="14">
    <location>
        <begin position="192"/>
        <end position="252"/>
    </location>
</feature>
<evidence type="ECO:0000256" key="9">
    <source>
        <dbReference type="ARBA" id="ARBA00056583"/>
    </source>
</evidence>
<keyword evidence="6" id="KW-0804">Transcription</keyword>
<dbReference type="InterPro" id="IPR001356">
    <property type="entry name" value="HD"/>
</dbReference>
<dbReference type="GO" id="GO:0005634">
    <property type="term" value="C:nucleus"/>
    <property type="evidence" value="ECO:0007669"/>
    <property type="project" value="UniProtKB-SubCell"/>
</dbReference>
<proteinExistence type="inferred from homology"/>
<evidence type="ECO:0000256" key="3">
    <source>
        <dbReference type="ARBA" id="ARBA00023015"/>
    </source>
</evidence>
<evidence type="ECO:0000256" key="11">
    <source>
        <dbReference type="ARBA" id="ARBA00081876"/>
    </source>
</evidence>
<dbReference type="InterPro" id="IPR009057">
    <property type="entry name" value="Homeodomain-like_sf"/>
</dbReference>
<comment type="subcellular location">
    <subcellularLocation>
        <location evidence="1 12 13">Nucleus</location>
    </subcellularLocation>
</comment>
<evidence type="ECO:0000256" key="5">
    <source>
        <dbReference type="ARBA" id="ARBA00023155"/>
    </source>
</evidence>
<dbReference type="InterPro" id="IPR017970">
    <property type="entry name" value="Homeobox_CS"/>
</dbReference>
<keyword evidence="5 12" id="KW-0371">Homeobox</keyword>
<dbReference type="AlphaFoldDB" id="A0A3B3T7V7"/>
<evidence type="ECO:0000256" key="13">
    <source>
        <dbReference type="RuleBase" id="RU000682"/>
    </source>
</evidence>
<evidence type="ECO:0000313" key="15">
    <source>
        <dbReference type="Ensembl" id="ENSPKIP00000038548.1"/>
    </source>
</evidence>
<dbReference type="PRINTS" id="PR00031">
    <property type="entry name" value="HTHREPRESSR"/>
</dbReference>
<dbReference type="Pfam" id="PF00046">
    <property type="entry name" value="Homeodomain"/>
    <property type="match status" value="1"/>
</dbReference>
<reference evidence="15" key="2">
    <citation type="submission" date="2025-09" db="UniProtKB">
        <authorList>
            <consortium name="Ensembl"/>
        </authorList>
    </citation>
    <scope>IDENTIFICATION</scope>
</reference>
<protein>
    <recommendedName>
        <fullName evidence="10">H2.0-like homeobox protein</fullName>
    </recommendedName>
    <alternativeName>
        <fullName evidence="11">Homeobox protein HLX1</fullName>
    </alternativeName>
</protein>
<comment type="similarity">
    <text evidence="8">Belongs to the H2.0 homeobox family.</text>
</comment>
<evidence type="ECO:0000256" key="8">
    <source>
        <dbReference type="ARBA" id="ARBA00038504"/>
    </source>
</evidence>
<sequence length="345" mass="38867">MYGHTAETNNFYSFDLNFLSSSYSSKLFFDSRKKCQLSFADSPLIPGYSAGTALFACRGPLQPSGSQLRCAAANTEPLNGCRTWANQAYLNYRYGMERDPTPSQPSVAQSGSLKFGIDRILSTDFDIKAKEASTFRGKTSAKSDSVFLLYYTSYAYDLANIIQEISQHQIQEGYPGPYAVLAKDAAPQTNRRKRSWSRAVFSNLQRMGLEKRFEVQKYVTKPDRKQLAAMLGLTDAQVKVWFQNRRMKWRHSKETQTQKNKAQQTNCLIAGSLEAVQKDHESGCESEGTESEFDDGRQTVNIHTTKKSVTGPLDVTNQHISALSRAAVSLMATRSIDFSFFRQRY</sequence>
<dbReference type="InterPro" id="IPR000047">
    <property type="entry name" value="HTH_motif"/>
</dbReference>
<evidence type="ECO:0000256" key="7">
    <source>
        <dbReference type="ARBA" id="ARBA00023242"/>
    </source>
</evidence>
<dbReference type="PROSITE" id="PS50071">
    <property type="entry name" value="HOMEOBOX_2"/>
    <property type="match status" value="1"/>
</dbReference>
<dbReference type="GO" id="GO:0043565">
    <property type="term" value="F:sequence-specific DNA binding"/>
    <property type="evidence" value="ECO:0007669"/>
    <property type="project" value="TreeGrafter"/>
</dbReference>
<dbReference type="InterPro" id="IPR052497">
    <property type="entry name" value="H2.0_Homeobox_TF"/>
</dbReference>
<dbReference type="GO" id="GO:0000981">
    <property type="term" value="F:DNA-binding transcription factor activity, RNA polymerase II-specific"/>
    <property type="evidence" value="ECO:0007669"/>
    <property type="project" value="InterPro"/>
</dbReference>
<keyword evidence="3" id="KW-0805">Transcription regulation</keyword>
<name>A0A3B3T7V7_9TELE</name>
<dbReference type="GO" id="GO:0030154">
    <property type="term" value="P:cell differentiation"/>
    <property type="evidence" value="ECO:0007669"/>
    <property type="project" value="UniProtKB-KW"/>
</dbReference>
<dbReference type="PROSITE" id="PS00027">
    <property type="entry name" value="HOMEOBOX_1"/>
    <property type="match status" value="1"/>
</dbReference>
<dbReference type="PANTHER" id="PTHR46808">
    <property type="entry name" value="H2.0-LIKE HOMEOBOX PROTEIN"/>
    <property type="match status" value="1"/>
</dbReference>
<evidence type="ECO:0000256" key="1">
    <source>
        <dbReference type="ARBA" id="ARBA00004123"/>
    </source>
</evidence>
<dbReference type="SMART" id="SM00389">
    <property type="entry name" value="HOX"/>
    <property type="match status" value="1"/>
</dbReference>
<organism evidence="15 16">
    <name type="scientific">Paramormyrops kingsleyae</name>
    <dbReference type="NCBI Taxonomy" id="1676925"/>
    <lineage>
        <taxon>Eukaryota</taxon>
        <taxon>Metazoa</taxon>
        <taxon>Chordata</taxon>
        <taxon>Craniata</taxon>
        <taxon>Vertebrata</taxon>
        <taxon>Euteleostomi</taxon>
        <taxon>Actinopterygii</taxon>
        <taxon>Neopterygii</taxon>
        <taxon>Teleostei</taxon>
        <taxon>Osteoglossocephala</taxon>
        <taxon>Osteoglossomorpha</taxon>
        <taxon>Osteoglossiformes</taxon>
        <taxon>Mormyridae</taxon>
        <taxon>Paramormyrops</taxon>
    </lineage>
</organism>
<keyword evidence="16" id="KW-1185">Reference proteome</keyword>
<reference evidence="15" key="1">
    <citation type="submission" date="2025-08" db="UniProtKB">
        <authorList>
            <consortium name="Ensembl"/>
        </authorList>
    </citation>
    <scope>IDENTIFICATION</scope>
</reference>
<keyword evidence="4 12" id="KW-0238">DNA-binding</keyword>
<evidence type="ECO:0000259" key="14">
    <source>
        <dbReference type="PROSITE" id="PS50071"/>
    </source>
</evidence>
<feature type="DNA-binding region" description="Homeobox" evidence="12">
    <location>
        <begin position="194"/>
        <end position="253"/>
    </location>
</feature>